<sequence>MIKDSIMTHQMYSSDKIVKKQIIYIMGCGRSGSTILGYCLGNAANAVDLGEVLDYGPRKGLPSEFRIRQESLKFWNSVTSRLAEQTDWIGIEEFTKLQKRLDNHYVLIPLLYFPYLLIPFGLKKYRKALKLIYQSIISSSPHQFYIDSSKYPSRLVHLNSLSPTLRLFTIYLVRDPSAVIDSFASPMQGPKSFFPATAYYSVVNFFSILALQRTCKTAKCRVVYERLLEYPEAQLTEIATLIGLDIKPVLEKINNSEPLSRGFLMNGNRMSRQQEVFLKNSTLKSSNRSRLEHLTIFTLRNLFYR</sequence>
<keyword evidence="1" id="KW-1133">Transmembrane helix</keyword>
<dbReference type="AlphaFoldDB" id="A0A9X0WLJ2"/>
<accession>A0A9X0WLJ2</accession>
<feature type="transmembrane region" description="Helical" evidence="1">
    <location>
        <begin position="104"/>
        <end position="122"/>
    </location>
</feature>
<dbReference type="Gene3D" id="3.40.50.300">
    <property type="entry name" value="P-loop containing nucleotide triphosphate hydrolases"/>
    <property type="match status" value="1"/>
</dbReference>
<gene>
    <name evidence="2" type="ORF">CKO25_20660</name>
</gene>
<keyword evidence="3" id="KW-1185">Reference proteome</keyword>
<reference evidence="2 3" key="1">
    <citation type="journal article" date="2020" name="Microorganisms">
        <title>Osmotic Adaptation and Compatible Solute Biosynthesis of Phototrophic Bacteria as Revealed from Genome Analyses.</title>
        <authorList>
            <person name="Imhoff J.F."/>
            <person name="Rahn T."/>
            <person name="Kunzel S."/>
            <person name="Keller A."/>
            <person name="Neulinger S.C."/>
        </authorList>
    </citation>
    <scope>NUCLEOTIDE SEQUENCE [LARGE SCALE GENOMIC DNA]</scope>
    <source>
        <strain evidence="2 3">DSM 21303</strain>
    </source>
</reference>
<name>A0A9X0WLJ2_9GAMM</name>
<dbReference type="SUPFAM" id="SSF52540">
    <property type="entry name" value="P-loop containing nucleoside triphosphate hydrolases"/>
    <property type="match status" value="1"/>
</dbReference>
<dbReference type="EMBL" id="NRSD01000069">
    <property type="protein sequence ID" value="MBK1646981.1"/>
    <property type="molecule type" value="Genomic_DNA"/>
</dbReference>
<evidence type="ECO:0008006" key="4">
    <source>
        <dbReference type="Google" id="ProtNLM"/>
    </source>
</evidence>
<feature type="transmembrane region" description="Helical" evidence="1">
    <location>
        <begin position="193"/>
        <end position="211"/>
    </location>
</feature>
<protein>
    <recommendedName>
        <fullName evidence="4">Sulfotransferase</fullName>
    </recommendedName>
</protein>
<proteinExistence type="predicted"/>
<keyword evidence="1" id="KW-0812">Transmembrane</keyword>
<evidence type="ECO:0000256" key="1">
    <source>
        <dbReference type="SAM" id="Phobius"/>
    </source>
</evidence>
<dbReference type="Proteomes" id="UP001138802">
    <property type="component" value="Unassembled WGS sequence"/>
</dbReference>
<keyword evidence="1" id="KW-0472">Membrane</keyword>
<organism evidence="2 3">
    <name type="scientific">Thiocapsa imhoffii</name>
    <dbReference type="NCBI Taxonomy" id="382777"/>
    <lineage>
        <taxon>Bacteria</taxon>
        <taxon>Pseudomonadati</taxon>
        <taxon>Pseudomonadota</taxon>
        <taxon>Gammaproteobacteria</taxon>
        <taxon>Chromatiales</taxon>
        <taxon>Chromatiaceae</taxon>
        <taxon>Thiocapsa</taxon>
    </lineage>
</organism>
<evidence type="ECO:0000313" key="2">
    <source>
        <dbReference type="EMBL" id="MBK1646981.1"/>
    </source>
</evidence>
<dbReference type="Pfam" id="PF13469">
    <property type="entry name" value="Sulfotransfer_3"/>
    <property type="match status" value="1"/>
</dbReference>
<comment type="caution">
    <text evidence="2">The sequence shown here is derived from an EMBL/GenBank/DDBJ whole genome shotgun (WGS) entry which is preliminary data.</text>
</comment>
<evidence type="ECO:0000313" key="3">
    <source>
        <dbReference type="Proteomes" id="UP001138802"/>
    </source>
</evidence>
<dbReference type="InterPro" id="IPR027417">
    <property type="entry name" value="P-loop_NTPase"/>
</dbReference>